<feature type="transmembrane region" description="Helical" evidence="1">
    <location>
        <begin position="845"/>
        <end position="868"/>
    </location>
</feature>
<feature type="transmembrane region" description="Helical" evidence="1">
    <location>
        <begin position="413"/>
        <end position="435"/>
    </location>
</feature>
<dbReference type="EMBL" id="FOCC01000006">
    <property type="protein sequence ID" value="SEM67503.1"/>
    <property type="molecule type" value="Genomic_DNA"/>
</dbReference>
<feature type="transmembrane region" description="Helical" evidence="1">
    <location>
        <begin position="135"/>
        <end position="152"/>
    </location>
</feature>
<keyword evidence="1" id="KW-1133">Transmembrane helix</keyword>
<feature type="transmembrane region" description="Helical" evidence="1">
    <location>
        <begin position="325"/>
        <end position="346"/>
    </location>
</feature>
<accession>A0ABY1ABQ2</accession>
<keyword evidence="1" id="KW-0812">Transmembrane</keyword>
<evidence type="ECO:0000313" key="2">
    <source>
        <dbReference type="EMBL" id="SEM67503.1"/>
    </source>
</evidence>
<feature type="transmembrane region" description="Helical" evidence="1">
    <location>
        <begin position="12"/>
        <end position="29"/>
    </location>
</feature>
<dbReference type="PANTHER" id="PTHR38454:SF1">
    <property type="entry name" value="INTEGRAL MEMBRANE PROTEIN"/>
    <property type="match status" value="1"/>
</dbReference>
<comment type="caution">
    <text evidence="2">The sequence shown here is derived from an EMBL/GenBank/DDBJ whole genome shotgun (WGS) entry which is preliminary data.</text>
</comment>
<dbReference type="PANTHER" id="PTHR38454">
    <property type="entry name" value="INTEGRAL MEMBRANE PROTEIN-RELATED"/>
    <property type="match status" value="1"/>
</dbReference>
<name>A0ABY1ABQ2_9LACO</name>
<feature type="transmembrane region" description="Helical" evidence="1">
    <location>
        <begin position="383"/>
        <end position="401"/>
    </location>
</feature>
<organism evidence="2 3">
    <name type="scientific">Ligilactobacillus ruminis</name>
    <dbReference type="NCBI Taxonomy" id="1623"/>
    <lineage>
        <taxon>Bacteria</taxon>
        <taxon>Bacillati</taxon>
        <taxon>Bacillota</taxon>
        <taxon>Bacilli</taxon>
        <taxon>Lactobacillales</taxon>
        <taxon>Lactobacillaceae</taxon>
        <taxon>Ligilactobacillus</taxon>
    </lineage>
</organism>
<feature type="transmembrane region" description="Helical" evidence="1">
    <location>
        <begin position="296"/>
        <end position="313"/>
    </location>
</feature>
<evidence type="ECO:0000313" key="3">
    <source>
        <dbReference type="Proteomes" id="UP000182089"/>
    </source>
</evidence>
<feature type="transmembrane region" description="Helical" evidence="1">
    <location>
        <begin position="205"/>
        <end position="222"/>
    </location>
</feature>
<sequence length="871" mass="99639">MKAKFIYKNYPFLLAFLLPVSLMLGYFIYRGMYPFGKSSLLTVDLGQQYVDFFVAYRDTLLHHPAKLFYSFSKAIGGEMMGEYAYYLLSPFNLFLLPFKENTITAGIMLITLLKYGCSGLSMVWLLEKRFKESHLMNITFAIAYALMGWFVANQLNLLWLDAAVFLPLIIAGFFKMLDERKPLLYILMLGWMMIINYYMAYMICLFLILFLCYYLASTWTSIKDALHKLLTFGLSSLLAGGLSCVTLLPTIFTLSTSKGQYTQQKVSFHLEYNPLKILSKLTLGSFNFTQMPSGQPNIFMSTLALFLFIIFFLNQKFSLRQKLTAFLITVFFILSMCFEPLDLLWHGMQFPVWYPSRFSFLFCFWVIYIARQSFGSFQAKDRTKLFVPFFLYALMLFYLLINMKKFNFMSNKTLFVSAVFALLSLALLACSTATISTLTRDILLFVVVCFEMSLNAYLSLNNISYLTQKEYTIPSTALRADKKALTALDKSLYRVAMLYVRTKNDGLANNLNTGSYFSSALEKTIPDFYGQIGNPDGDSYAAYTNGTLITDTLLNMKYIVQPKNSAEVPLNSKIQTISERPDTNEYQKVAQTKQTTIYQNPYATGIVYAANKSLLSALELYNDPITYQTNWLNYASGTWPSTKYFFPTNFSEVVFQNIPKSLNLTGMTFKKIKTDKEAQIIFKFTPTTNDSYYLTLGSSLDNDYVTWYLGNRQLNYYDTFRHTVVLNIANHQKGDEIVLTAKLKKNSLWLSNFVLYRMDTQSVLAKLKEVHQNRIQNVHYSQTKIAGTLKTTSNQILATTIPYSKGWSLKVDGKKVPIIKIQEAFVGASVDKGKHHIELTYQPPYLVLGLIISVISLMLVATGQIIVIKRS</sequence>
<dbReference type="Pfam" id="PF09586">
    <property type="entry name" value="YfhO"/>
    <property type="match status" value="1"/>
</dbReference>
<feature type="transmembrane region" description="Helical" evidence="1">
    <location>
        <begin position="158"/>
        <end position="176"/>
    </location>
</feature>
<feature type="transmembrane region" description="Helical" evidence="1">
    <location>
        <begin position="103"/>
        <end position="126"/>
    </location>
</feature>
<evidence type="ECO:0000256" key="1">
    <source>
        <dbReference type="SAM" id="Phobius"/>
    </source>
</evidence>
<protein>
    <submittedName>
        <fullName evidence="2">Uncharacterized membrane protein YfhO</fullName>
    </submittedName>
</protein>
<feature type="transmembrane region" description="Helical" evidence="1">
    <location>
        <begin position="352"/>
        <end position="371"/>
    </location>
</feature>
<feature type="transmembrane region" description="Helical" evidence="1">
    <location>
        <begin position="229"/>
        <end position="252"/>
    </location>
</feature>
<gene>
    <name evidence="2" type="ORF">SAMN05216431_106121</name>
</gene>
<dbReference type="Proteomes" id="UP000182089">
    <property type="component" value="Unassembled WGS sequence"/>
</dbReference>
<dbReference type="InterPro" id="IPR018580">
    <property type="entry name" value="Uncharacterised_YfhO"/>
</dbReference>
<reference evidence="2 3" key="1">
    <citation type="submission" date="2016-10" db="EMBL/GenBank/DDBJ databases">
        <authorList>
            <person name="Varghese N."/>
            <person name="Submissions S."/>
        </authorList>
    </citation>
    <scope>NUCLEOTIDE SEQUENCE [LARGE SCALE GENOMIC DNA]</scope>
    <source>
        <strain evidence="2 3">WC1T17</strain>
    </source>
</reference>
<proteinExistence type="predicted"/>
<keyword evidence="1" id="KW-0472">Membrane</keyword>